<dbReference type="InterPro" id="IPR003877">
    <property type="entry name" value="SPRY_dom"/>
</dbReference>
<comment type="subcellular location">
    <subcellularLocation>
        <location evidence="1">Nucleus</location>
    </subcellularLocation>
</comment>
<dbReference type="InterPro" id="IPR037353">
    <property type="entry name" value="ASH2"/>
</dbReference>
<dbReference type="SUPFAM" id="SSF49899">
    <property type="entry name" value="Concanavalin A-like lectins/glucanases"/>
    <property type="match status" value="1"/>
</dbReference>
<organism evidence="5 6">
    <name type="scientific">Nadsonia fulvescens var. elongata DSM 6958</name>
    <dbReference type="NCBI Taxonomy" id="857566"/>
    <lineage>
        <taxon>Eukaryota</taxon>
        <taxon>Fungi</taxon>
        <taxon>Dikarya</taxon>
        <taxon>Ascomycota</taxon>
        <taxon>Saccharomycotina</taxon>
        <taxon>Dipodascomycetes</taxon>
        <taxon>Dipodascales</taxon>
        <taxon>Dipodascales incertae sedis</taxon>
        <taxon>Nadsonia</taxon>
    </lineage>
</organism>
<dbReference type="GO" id="GO:0000976">
    <property type="term" value="F:transcription cis-regulatory region binding"/>
    <property type="evidence" value="ECO:0007669"/>
    <property type="project" value="TreeGrafter"/>
</dbReference>
<feature type="non-terminal residue" evidence="5">
    <location>
        <position position="356"/>
    </location>
</feature>
<dbReference type="STRING" id="857566.A0A1E3PNZ9"/>
<dbReference type="EMBL" id="KV454408">
    <property type="protein sequence ID" value="ODQ66577.1"/>
    <property type="molecule type" value="Genomic_DNA"/>
</dbReference>
<evidence type="ECO:0000256" key="1">
    <source>
        <dbReference type="ARBA" id="ARBA00004123"/>
    </source>
</evidence>
<keyword evidence="2" id="KW-0539">Nucleus</keyword>
<feature type="non-terminal residue" evidence="5">
    <location>
        <position position="1"/>
    </location>
</feature>
<name>A0A1E3PNZ9_9ASCO</name>
<evidence type="ECO:0000313" key="5">
    <source>
        <dbReference type="EMBL" id="ODQ66577.1"/>
    </source>
</evidence>
<dbReference type="GO" id="GO:0048188">
    <property type="term" value="C:Set1C/COMPASS complex"/>
    <property type="evidence" value="ECO:0007669"/>
    <property type="project" value="InterPro"/>
</dbReference>
<evidence type="ECO:0000256" key="3">
    <source>
        <dbReference type="ARBA" id="ARBA00038149"/>
    </source>
</evidence>
<dbReference type="InterPro" id="IPR013320">
    <property type="entry name" value="ConA-like_dom_sf"/>
</dbReference>
<evidence type="ECO:0000313" key="6">
    <source>
        <dbReference type="Proteomes" id="UP000095009"/>
    </source>
</evidence>
<dbReference type="PROSITE" id="PS50188">
    <property type="entry name" value="B302_SPRY"/>
    <property type="match status" value="1"/>
</dbReference>
<evidence type="ECO:0000259" key="4">
    <source>
        <dbReference type="PROSITE" id="PS50188"/>
    </source>
</evidence>
<gene>
    <name evidence="5" type="ORF">NADFUDRAFT_14952</name>
</gene>
<keyword evidence="6" id="KW-1185">Reference proteome</keyword>
<dbReference type="PANTHER" id="PTHR10598">
    <property type="entry name" value="SET1/ASH2 HISTONE METHYLTRANSFERASE COMPLEX SUBUNIT ASH2"/>
    <property type="match status" value="1"/>
</dbReference>
<comment type="similarity">
    <text evidence="3">Belongs to the cclA family.</text>
</comment>
<dbReference type="AlphaFoldDB" id="A0A1E3PNZ9"/>
<sequence>LYLTDDHPVNKRGFRYNSCCVNESLSSVLYTNVEVEPYQARTSYEDRSVNIMISKDGLAVGTDKGFRSARANVAVREGEWYFEVRIIKANDNSDSHVRVGWMRREASVEAPVGSDAYGYGLRDVEGQKVHCARPTDFMRECLKNEKGKSSEATNKDNFIGFKTGDVIGLRISLPQKIDHSNIVTFRDRIPICYKGQLYFESLDYMPTKPMDQLRLPKKMGNSFSKSSEKPKEFVPEVIPNSFIEVFKNGKRMGIPFKDLYAFLPPNSQYLPQYGLEKVAVDDGYLGYYPAISCYKGGLAEFNFGPDFDFVPEELREALQTKNIRPVSERYNDQIAEDITLDILDQTEYEIVDANEL</sequence>
<dbReference type="SMART" id="SM00449">
    <property type="entry name" value="SPRY"/>
    <property type="match status" value="1"/>
</dbReference>
<dbReference type="InterPro" id="IPR001870">
    <property type="entry name" value="B30.2/SPRY"/>
</dbReference>
<evidence type="ECO:0000256" key="2">
    <source>
        <dbReference type="ARBA" id="ARBA00023242"/>
    </source>
</evidence>
<dbReference type="Proteomes" id="UP000095009">
    <property type="component" value="Unassembled WGS sequence"/>
</dbReference>
<dbReference type="InterPro" id="IPR043136">
    <property type="entry name" value="B30.2/SPRY_sf"/>
</dbReference>
<proteinExistence type="inferred from homology"/>
<dbReference type="PANTHER" id="PTHR10598:SF0">
    <property type="entry name" value="SET1_ASH2 HISTONE METHYLTRANSFERASE COMPLEX SUBUNIT ASH2"/>
    <property type="match status" value="1"/>
</dbReference>
<dbReference type="Gene3D" id="2.60.120.920">
    <property type="match status" value="1"/>
</dbReference>
<reference evidence="5 6" key="1">
    <citation type="journal article" date="2016" name="Proc. Natl. Acad. Sci. U.S.A.">
        <title>Comparative genomics of biotechnologically important yeasts.</title>
        <authorList>
            <person name="Riley R."/>
            <person name="Haridas S."/>
            <person name="Wolfe K.H."/>
            <person name="Lopes M.R."/>
            <person name="Hittinger C.T."/>
            <person name="Goeker M."/>
            <person name="Salamov A.A."/>
            <person name="Wisecaver J.H."/>
            <person name="Long T.M."/>
            <person name="Calvey C.H."/>
            <person name="Aerts A.L."/>
            <person name="Barry K.W."/>
            <person name="Choi C."/>
            <person name="Clum A."/>
            <person name="Coughlan A.Y."/>
            <person name="Deshpande S."/>
            <person name="Douglass A.P."/>
            <person name="Hanson S.J."/>
            <person name="Klenk H.-P."/>
            <person name="LaButti K.M."/>
            <person name="Lapidus A."/>
            <person name="Lindquist E.A."/>
            <person name="Lipzen A.M."/>
            <person name="Meier-Kolthoff J.P."/>
            <person name="Ohm R.A."/>
            <person name="Otillar R.P."/>
            <person name="Pangilinan J.L."/>
            <person name="Peng Y."/>
            <person name="Rokas A."/>
            <person name="Rosa C.A."/>
            <person name="Scheuner C."/>
            <person name="Sibirny A.A."/>
            <person name="Slot J.C."/>
            <person name="Stielow J.B."/>
            <person name="Sun H."/>
            <person name="Kurtzman C.P."/>
            <person name="Blackwell M."/>
            <person name="Grigoriev I.V."/>
            <person name="Jeffries T.W."/>
        </authorList>
    </citation>
    <scope>NUCLEOTIDE SEQUENCE [LARGE SCALE GENOMIC DNA]</scope>
    <source>
        <strain evidence="5 6">DSM 6958</strain>
    </source>
</reference>
<accession>A0A1E3PNZ9</accession>
<protein>
    <recommendedName>
        <fullName evidence="4">B30.2/SPRY domain-containing protein</fullName>
    </recommendedName>
</protein>
<feature type="domain" description="B30.2/SPRY" evidence="4">
    <location>
        <begin position="20"/>
        <end position="220"/>
    </location>
</feature>
<dbReference type="OrthoDB" id="10266026at2759"/>
<dbReference type="CDD" id="cd12872">
    <property type="entry name" value="SPRY_Ash2"/>
    <property type="match status" value="1"/>
</dbReference>